<dbReference type="Pfam" id="PF00768">
    <property type="entry name" value="Peptidase_S11"/>
    <property type="match status" value="1"/>
</dbReference>
<evidence type="ECO:0000256" key="6">
    <source>
        <dbReference type="ARBA" id="ARBA00023316"/>
    </source>
</evidence>
<comment type="similarity">
    <text evidence="1 9">Belongs to the peptidase S11 family.</text>
</comment>
<dbReference type="GO" id="GO:0008360">
    <property type="term" value="P:regulation of cell shape"/>
    <property type="evidence" value="ECO:0007669"/>
    <property type="project" value="UniProtKB-KW"/>
</dbReference>
<evidence type="ECO:0000256" key="5">
    <source>
        <dbReference type="ARBA" id="ARBA00022984"/>
    </source>
</evidence>
<evidence type="ECO:0000256" key="3">
    <source>
        <dbReference type="ARBA" id="ARBA00022801"/>
    </source>
</evidence>
<evidence type="ECO:0000313" key="11">
    <source>
        <dbReference type="EMBL" id="OGH89402.1"/>
    </source>
</evidence>
<feature type="domain" description="Peptidase S11 D-alanyl-D-alanine carboxypeptidase A N-terminal" evidence="10">
    <location>
        <begin position="480"/>
        <end position="709"/>
    </location>
</feature>
<dbReference type="PANTHER" id="PTHR21581">
    <property type="entry name" value="D-ALANYL-D-ALANINE CARBOXYPEPTIDASE"/>
    <property type="match status" value="1"/>
</dbReference>
<feature type="active site" description="Acyl-ester intermediate" evidence="7">
    <location>
        <position position="510"/>
    </location>
</feature>
<dbReference type="PANTHER" id="PTHR21581:SF6">
    <property type="entry name" value="TRAFFICKING PROTEIN PARTICLE COMPLEX SUBUNIT 12"/>
    <property type="match status" value="1"/>
</dbReference>
<feature type="binding site" evidence="8">
    <location>
        <position position="678"/>
    </location>
    <ligand>
        <name>substrate</name>
    </ligand>
</feature>
<organism evidence="11 12">
    <name type="scientific">Candidatus Magasanikbacteria bacterium RIFOXYC2_FULL_40_16</name>
    <dbReference type="NCBI Taxonomy" id="1798703"/>
    <lineage>
        <taxon>Bacteria</taxon>
        <taxon>Candidatus Magasanikiibacteriota</taxon>
    </lineage>
</organism>
<dbReference type="PRINTS" id="PR00725">
    <property type="entry name" value="DADACBPTASE1"/>
</dbReference>
<dbReference type="SUPFAM" id="SSF56601">
    <property type="entry name" value="beta-lactamase/transpeptidase-like"/>
    <property type="match status" value="1"/>
</dbReference>
<feature type="active site" evidence="7">
    <location>
        <position position="566"/>
    </location>
</feature>
<dbReference type="AlphaFoldDB" id="A0A1F6NZP1"/>
<evidence type="ECO:0000256" key="9">
    <source>
        <dbReference type="RuleBase" id="RU004016"/>
    </source>
</evidence>
<keyword evidence="4" id="KW-0133">Cell shape</keyword>
<proteinExistence type="inferred from homology"/>
<name>A0A1F6NZP1_9BACT</name>
<dbReference type="GO" id="GO:0071555">
    <property type="term" value="P:cell wall organization"/>
    <property type="evidence" value="ECO:0007669"/>
    <property type="project" value="UniProtKB-KW"/>
</dbReference>
<protein>
    <recommendedName>
        <fullName evidence="10">Peptidase S11 D-alanyl-D-alanine carboxypeptidase A N-terminal domain-containing protein</fullName>
    </recommendedName>
</protein>
<dbReference type="GO" id="GO:0009002">
    <property type="term" value="F:serine-type D-Ala-D-Ala carboxypeptidase activity"/>
    <property type="evidence" value="ECO:0007669"/>
    <property type="project" value="InterPro"/>
</dbReference>
<keyword evidence="2" id="KW-0732">Signal</keyword>
<evidence type="ECO:0000256" key="7">
    <source>
        <dbReference type="PIRSR" id="PIRSR618044-1"/>
    </source>
</evidence>
<accession>A0A1F6NZP1</accession>
<dbReference type="EMBL" id="MFQY01000048">
    <property type="protein sequence ID" value="OGH89402.1"/>
    <property type="molecule type" value="Genomic_DNA"/>
</dbReference>
<dbReference type="GO" id="GO:0009252">
    <property type="term" value="P:peptidoglycan biosynthetic process"/>
    <property type="evidence" value="ECO:0007669"/>
    <property type="project" value="UniProtKB-KW"/>
</dbReference>
<evidence type="ECO:0000256" key="4">
    <source>
        <dbReference type="ARBA" id="ARBA00022960"/>
    </source>
</evidence>
<evidence type="ECO:0000256" key="2">
    <source>
        <dbReference type="ARBA" id="ARBA00022729"/>
    </source>
</evidence>
<dbReference type="Proteomes" id="UP000178895">
    <property type="component" value="Unassembled WGS sequence"/>
</dbReference>
<dbReference type="InterPro" id="IPR018044">
    <property type="entry name" value="Peptidase_S11"/>
</dbReference>
<gene>
    <name evidence="11" type="ORF">A2469_02455</name>
</gene>
<evidence type="ECO:0000256" key="8">
    <source>
        <dbReference type="PIRSR" id="PIRSR618044-2"/>
    </source>
</evidence>
<keyword evidence="5" id="KW-0573">Peptidoglycan synthesis</keyword>
<dbReference type="InterPro" id="IPR001967">
    <property type="entry name" value="Peptidase_S11_N"/>
</dbReference>
<dbReference type="InterPro" id="IPR012338">
    <property type="entry name" value="Beta-lactam/transpept-like"/>
</dbReference>
<evidence type="ECO:0000313" key="12">
    <source>
        <dbReference type="Proteomes" id="UP000178895"/>
    </source>
</evidence>
<dbReference type="GO" id="GO:0006508">
    <property type="term" value="P:proteolysis"/>
    <property type="evidence" value="ECO:0007669"/>
    <property type="project" value="InterPro"/>
</dbReference>
<evidence type="ECO:0000259" key="10">
    <source>
        <dbReference type="Pfam" id="PF00768"/>
    </source>
</evidence>
<evidence type="ECO:0000256" key="1">
    <source>
        <dbReference type="ARBA" id="ARBA00007164"/>
    </source>
</evidence>
<comment type="caution">
    <text evidence="11">The sequence shown here is derived from an EMBL/GenBank/DDBJ whole genome shotgun (WGS) entry which is preliminary data.</text>
</comment>
<sequence>APYLSVSAEESDFDPNYIISDEEIQNSGSMNREDIQAFLEDYKSYLTGYRSLDAENANRTASDIIYRAAIKHRINPKYLLVKLQKEQSLITNSSPTQKQLDWATGYGICDDCSMSDPALQKHKGFGIQVDSAAAIIRWYYDNLSMQPWIKRTGQSYIIDGQLVRPATLATAFLYTYTPHIHGNQNFWTLWQKWFDQVYPDGSLIKGSNSSSIYLIQNGIKRPFKNMSALITRFDPKYILNVPETELKNYELGAEISLPNYSILKNGGNYYLLDYDSLRPFASYEAVRSLGYHPDEIIEANSTDIASFSLGKVITAETTAPLGRVLRVKENNKLYYINDGKYYSITDEKIAKINYPNIPVENATAIELANFTPGDPLKLKDGTLFGITGNNKIYVVENGKKRHIASEDVFNGLGFNWSNIIWVDEFTGLNHPTGQPLYLRSKIQIADTTATGSATTAVEPANEKMYKTPAGETEYISEKFDTAVNTYLIADYETGEVLAGKNIDDVRPIASLTKVMTAYQMMKEGLNLNSSKTYEPADHKAVYHTFRIVAGERIYNRHLFYAGLISSLNTPIKMLVDSVEENESAFITRMNTQAKDWGLKNTIFDSVTGETLETESTAGDYLTIYKKAINNNEVNNILGMKSYQYDELKDIDGQPRHYDDHSNLLALQTHATYNIINSKTGYLDEAGDCLAMLIQRNSDAKKFIIITMGNPDHNNKFSEPSRLTDWTITQF</sequence>
<dbReference type="Gene3D" id="3.40.710.10">
    <property type="entry name" value="DD-peptidase/beta-lactamase superfamily"/>
    <property type="match status" value="1"/>
</dbReference>
<feature type="non-terminal residue" evidence="11">
    <location>
        <position position="1"/>
    </location>
</feature>
<feature type="active site" description="Proton acceptor" evidence="7">
    <location>
        <position position="513"/>
    </location>
</feature>
<keyword evidence="6" id="KW-0961">Cell wall biogenesis/degradation</keyword>
<reference evidence="11 12" key="1">
    <citation type="journal article" date="2016" name="Nat. Commun.">
        <title>Thousands of microbial genomes shed light on interconnected biogeochemical processes in an aquifer system.</title>
        <authorList>
            <person name="Anantharaman K."/>
            <person name="Brown C.T."/>
            <person name="Hug L.A."/>
            <person name="Sharon I."/>
            <person name="Castelle C.J."/>
            <person name="Probst A.J."/>
            <person name="Thomas B.C."/>
            <person name="Singh A."/>
            <person name="Wilkins M.J."/>
            <person name="Karaoz U."/>
            <person name="Brodie E.L."/>
            <person name="Williams K.H."/>
            <person name="Hubbard S.S."/>
            <person name="Banfield J.F."/>
        </authorList>
    </citation>
    <scope>NUCLEOTIDE SEQUENCE [LARGE SCALE GENOMIC DNA]</scope>
</reference>
<keyword evidence="3" id="KW-0378">Hydrolase</keyword>